<reference evidence="2" key="2">
    <citation type="submission" date="2021-02" db="EMBL/GenBank/DDBJ databases">
        <authorList>
            <person name="Kimball J.A."/>
            <person name="Haas M.W."/>
            <person name="Macchietto M."/>
            <person name="Kono T."/>
            <person name="Duquette J."/>
            <person name="Shao M."/>
        </authorList>
    </citation>
    <scope>NUCLEOTIDE SEQUENCE</scope>
    <source>
        <tissue evidence="2">Fresh leaf tissue</tissue>
    </source>
</reference>
<sequence length="197" mass="20457">MQVLADLQRAVANLRAYLGLAPVASTLPSFPHGAKGSLSAPSPPSPHAEAERKDREVLGPSPIKEAADQQGEVALMEPSTDDATLMADKRAMEQKATVEAHRATPTVETPSWVKSLCVVIPAEDGGGERRVLGSRSKGSPVAPVASEGDDGVFEGRRRSGPGRGVGGFEGVVRGVGGFRGGRRCLQRAATEGARAGR</sequence>
<keyword evidence="3" id="KW-1185">Reference proteome</keyword>
<protein>
    <submittedName>
        <fullName evidence="2">Uncharacterized protein</fullName>
    </submittedName>
</protein>
<dbReference type="AlphaFoldDB" id="A0A8J5X770"/>
<dbReference type="EMBL" id="JAAALK010000079">
    <property type="protein sequence ID" value="KAG8098962.1"/>
    <property type="molecule type" value="Genomic_DNA"/>
</dbReference>
<reference evidence="2" key="1">
    <citation type="journal article" date="2021" name="bioRxiv">
        <title>Whole Genome Assembly and Annotation of Northern Wild Rice, Zizania palustris L., Supports a Whole Genome Duplication in the Zizania Genus.</title>
        <authorList>
            <person name="Haas M."/>
            <person name="Kono T."/>
            <person name="Macchietto M."/>
            <person name="Millas R."/>
            <person name="McGilp L."/>
            <person name="Shao M."/>
            <person name="Duquette J."/>
            <person name="Hirsch C.N."/>
            <person name="Kimball J."/>
        </authorList>
    </citation>
    <scope>NUCLEOTIDE SEQUENCE</scope>
    <source>
        <tissue evidence="2">Fresh leaf tissue</tissue>
    </source>
</reference>
<evidence type="ECO:0000256" key="1">
    <source>
        <dbReference type="SAM" id="MobiDB-lite"/>
    </source>
</evidence>
<comment type="caution">
    <text evidence="2">The sequence shown here is derived from an EMBL/GenBank/DDBJ whole genome shotgun (WGS) entry which is preliminary data.</text>
</comment>
<feature type="region of interest" description="Disordered" evidence="1">
    <location>
        <begin position="32"/>
        <end position="60"/>
    </location>
</feature>
<dbReference type="Proteomes" id="UP000729402">
    <property type="component" value="Unassembled WGS sequence"/>
</dbReference>
<name>A0A8J5X770_ZIZPA</name>
<evidence type="ECO:0000313" key="2">
    <source>
        <dbReference type="EMBL" id="KAG8098962.1"/>
    </source>
</evidence>
<proteinExistence type="predicted"/>
<organism evidence="2 3">
    <name type="scientific">Zizania palustris</name>
    <name type="common">Northern wild rice</name>
    <dbReference type="NCBI Taxonomy" id="103762"/>
    <lineage>
        <taxon>Eukaryota</taxon>
        <taxon>Viridiplantae</taxon>
        <taxon>Streptophyta</taxon>
        <taxon>Embryophyta</taxon>
        <taxon>Tracheophyta</taxon>
        <taxon>Spermatophyta</taxon>
        <taxon>Magnoliopsida</taxon>
        <taxon>Liliopsida</taxon>
        <taxon>Poales</taxon>
        <taxon>Poaceae</taxon>
        <taxon>BOP clade</taxon>
        <taxon>Oryzoideae</taxon>
        <taxon>Oryzeae</taxon>
        <taxon>Zizaniinae</taxon>
        <taxon>Zizania</taxon>
    </lineage>
</organism>
<gene>
    <name evidence="2" type="ORF">GUJ93_ZPchr0013g37816</name>
</gene>
<feature type="region of interest" description="Disordered" evidence="1">
    <location>
        <begin position="129"/>
        <end position="167"/>
    </location>
</feature>
<feature type="compositionally biased region" description="Basic and acidic residues" evidence="1">
    <location>
        <begin position="48"/>
        <end position="57"/>
    </location>
</feature>
<evidence type="ECO:0000313" key="3">
    <source>
        <dbReference type="Proteomes" id="UP000729402"/>
    </source>
</evidence>
<accession>A0A8J5X770</accession>